<keyword evidence="6" id="KW-0804">Transcription</keyword>
<evidence type="ECO:0000256" key="5">
    <source>
        <dbReference type="ARBA" id="ARBA00023015"/>
    </source>
</evidence>
<dbReference type="CDD" id="cd21552">
    <property type="entry name" value="VEFS-box_ctSUZ12-like"/>
    <property type="match status" value="1"/>
</dbReference>
<evidence type="ECO:0000313" key="9">
    <source>
        <dbReference type="EMBL" id="KAL1883031.1"/>
    </source>
</evidence>
<protein>
    <recommendedName>
        <fullName evidence="8">Polycomb protein VEFS-Box domain-containing protein</fullName>
    </recommendedName>
</protein>
<keyword evidence="3" id="KW-0863">Zinc-finger</keyword>
<name>A0ABR3Y523_9PEZI</name>
<keyword evidence="4" id="KW-0862">Zinc</keyword>
<dbReference type="EMBL" id="JAZHXJ010000010">
    <property type="protein sequence ID" value="KAL1883031.1"/>
    <property type="molecule type" value="Genomic_DNA"/>
</dbReference>
<dbReference type="SUPFAM" id="SSF57903">
    <property type="entry name" value="FYVE/PHD zinc finger"/>
    <property type="match status" value="1"/>
</dbReference>
<organism evidence="9 10">
    <name type="scientific">Phialemonium thermophilum</name>
    <dbReference type="NCBI Taxonomy" id="223376"/>
    <lineage>
        <taxon>Eukaryota</taxon>
        <taxon>Fungi</taxon>
        <taxon>Dikarya</taxon>
        <taxon>Ascomycota</taxon>
        <taxon>Pezizomycotina</taxon>
        <taxon>Sordariomycetes</taxon>
        <taxon>Sordariomycetidae</taxon>
        <taxon>Cephalothecales</taxon>
        <taxon>Cephalothecaceae</taxon>
        <taxon>Phialemonium</taxon>
    </lineage>
</organism>
<evidence type="ECO:0000256" key="1">
    <source>
        <dbReference type="ARBA" id="ARBA00007416"/>
    </source>
</evidence>
<dbReference type="PANTHER" id="PTHR22597">
    <property type="entry name" value="POLYCOMB GROUP PROTEIN"/>
    <property type="match status" value="1"/>
</dbReference>
<feature type="region of interest" description="Disordered" evidence="7">
    <location>
        <begin position="39"/>
        <end position="66"/>
    </location>
</feature>
<accession>A0ABR3Y523</accession>
<feature type="domain" description="Polycomb protein VEFS-Box" evidence="8">
    <location>
        <begin position="572"/>
        <end position="655"/>
    </location>
</feature>
<proteinExistence type="inferred from homology"/>
<evidence type="ECO:0000256" key="6">
    <source>
        <dbReference type="ARBA" id="ARBA00023163"/>
    </source>
</evidence>
<evidence type="ECO:0000256" key="3">
    <source>
        <dbReference type="ARBA" id="ARBA00022771"/>
    </source>
</evidence>
<dbReference type="PROSITE" id="PS01359">
    <property type="entry name" value="ZF_PHD_1"/>
    <property type="match status" value="1"/>
</dbReference>
<keyword evidence="2" id="KW-0479">Metal-binding</keyword>
<dbReference type="CDD" id="cd15489">
    <property type="entry name" value="PHD_SF"/>
    <property type="match status" value="1"/>
</dbReference>
<dbReference type="PANTHER" id="PTHR22597:SF0">
    <property type="entry name" value="POLYCOMB PROTEIN SUZ12"/>
    <property type="match status" value="1"/>
</dbReference>
<evidence type="ECO:0000313" key="10">
    <source>
        <dbReference type="Proteomes" id="UP001586593"/>
    </source>
</evidence>
<dbReference type="InterPro" id="IPR019135">
    <property type="entry name" value="Polycomb_protein_VEFS-Box"/>
</dbReference>
<dbReference type="Proteomes" id="UP001586593">
    <property type="component" value="Unassembled WGS sequence"/>
</dbReference>
<evidence type="ECO:0000259" key="8">
    <source>
        <dbReference type="Pfam" id="PF09733"/>
    </source>
</evidence>
<reference evidence="9 10" key="1">
    <citation type="journal article" date="2024" name="Commun. Biol.">
        <title>Comparative genomic analysis of thermophilic fungi reveals convergent evolutionary adaptations and gene losses.</title>
        <authorList>
            <person name="Steindorff A.S."/>
            <person name="Aguilar-Pontes M.V."/>
            <person name="Robinson A.J."/>
            <person name="Andreopoulos B."/>
            <person name="LaButti K."/>
            <person name="Kuo A."/>
            <person name="Mondo S."/>
            <person name="Riley R."/>
            <person name="Otillar R."/>
            <person name="Haridas S."/>
            <person name="Lipzen A."/>
            <person name="Grimwood J."/>
            <person name="Schmutz J."/>
            <person name="Clum A."/>
            <person name="Reid I.D."/>
            <person name="Moisan M.C."/>
            <person name="Butler G."/>
            <person name="Nguyen T.T.M."/>
            <person name="Dewar K."/>
            <person name="Conant G."/>
            <person name="Drula E."/>
            <person name="Henrissat B."/>
            <person name="Hansel C."/>
            <person name="Singer S."/>
            <person name="Hutchinson M.I."/>
            <person name="de Vries R.P."/>
            <person name="Natvig D.O."/>
            <person name="Powell A.J."/>
            <person name="Tsang A."/>
            <person name="Grigoriev I.V."/>
        </authorList>
    </citation>
    <scope>NUCLEOTIDE SEQUENCE [LARGE SCALE GENOMIC DNA]</scope>
    <source>
        <strain evidence="9 10">ATCC 24622</strain>
    </source>
</reference>
<dbReference type="Pfam" id="PF09733">
    <property type="entry name" value="VEFS-Box"/>
    <property type="match status" value="1"/>
</dbReference>
<evidence type="ECO:0000256" key="4">
    <source>
        <dbReference type="ARBA" id="ARBA00022833"/>
    </source>
</evidence>
<dbReference type="InterPro" id="IPR019786">
    <property type="entry name" value="Zinc_finger_PHD-type_CS"/>
</dbReference>
<comment type="caution">
    <text evidence="9">The sequence shown here is derived from an EMBL/GenBank/DDBJ whole genome shotgun (WGS) entry which is preliminary data.</text>
</comment>
<keyword evidence="5" id="KW-0805">Transcription regulation</keyword>
<dbReference type="InterPro" id="IPR011011">
    <property type="entry name" value="Znf_FYVE_PHD"/>
</dbReference>
<sequence>MSNLNWRSRRLPYLHRNWMTAVTHLQALGVKLSSSSLQTSDRIADHEDDTYHRPAKRRRLAEGPHPLDQAGLDELAGFLLPGDHAKLEKALRIEILKIDHKNSSRVKFNGILNGLIPPQVKDVADSKARCRISIFYDTDGERVLLYSDSQICTIKTFKNPVGPSYTSRIYMPTPFHIPQEKILVEREGGEVFGLADSYSVVIELESAGDPTWLPRNISPNPDEAAFCDRRPVSGQWFLTGSISEIFSHNRKAVALRLKRRKPPQDLPIDYVLDVDVRWTSALSSSRMLKRLEKDVLPSITVVDPSESAPPPVVANGTNVRTSVNGVEIVNGVNGQVNGHGQDGPPTPNGHINGDVLDDMDEQAEGELTPSRSRRAKHQINYNLKLLSDQAAGKERRRRRKAGEKLDFTDDYRITYLLPPEQISVDDFSCCLCAAPHQCLSQLRAHLLGHEKYQFDIDLRPKGGYQISVSHSSSGPATPMRRQVYQLGLPLKAFNLEKYIEGDNSWVTSRLGPDDGRDLGPPKTVPPKVTQAPDAKRNRGKTYLVPHIKQPLYHPLSKVRLEPGSEIRPYIADDSWLVHKHSSTLQEFVDVEVDEKEYIKVWDEFIAKHRISSDQYFPRAFLGFVRDKADWIIAKPSRAEEFSKHILVLYTRGSIDEILMHTAMEILEKAKAEQSEEELTDSPKEKSNSGCAVCGQLVSGPSLLTCSELKCRTPLYHDKCVKDPQIPIENRDFWKCNNCATELKAAKRE</sequence>
<feature type="region of interest" description="Disordered" evidence="7">
    <location>
        <begin position="510"/>
        <end position="536"/>
    </location>
</feature>
<gene>
    <name evidence="9" type="ORF">VTK73DRAFT_106</name>
</gene>
<comment type="similarity">
    <text evidence="1">Belongs to the VEFS (VRN2-EMF2-FIS2-SU(Z)12) family.</text>
</comment>
<keyword evidence="10" id="KW-1185">Reference proteome</keyword>
<evidence type="ECO:0000256" key="2">
    <source>
        <dbReference type="ARBA" id="ARBA00022723"/>
    </source>
</evidence>
<feature type="compositionally biased region" description="Basic and acidic residues" evidence="7">
    <location>
        <begin position="42"/>
        <end position="52"/>
    </location>
</feature>
<feature type="region of interest" description="Disordered" evidence="7">
    <location>
        <begin position="335"/>
        <end position="356"/>
    </location>
</feature>
<dbReference type="InterPro" id="IPR013083">
    <property type="entry name" value="Znf_RING/FYVE/PHD"/>
</dbReference>
<evidence type="ECO:0000256" key="7">
    <source>
        <dbReference type="SAM" id="MobiDB-lite"/>
    </source>
</evidence>
<dbReference type="Gene3D" id="3.30.40.10">
    <property type="entry name" value="Zinc/RING finger domain, C3HC4 (zinc finger)"/>
    <property type="match status" value="1"/>
</dbReference>